<proteinExistence type="predicted"/>
<protein>
    <recommendedName>
        <fullName evidence="4">DUF3098 domain-containing protein</fullName>
    </recommendedName>
</protein>
<organism evidence="2 3">
    <name type="scientific">Hymenobacter citatus</name>
    <dbReference type="NCBI Taxonomy" id="2763506"/>
    <lineage>
        <taxon>Bacteria</taxon>
        <taxon>Pseudomonadati</taxon>
        <taxon>Bacteroidota</taxon>
        <taxon>Cytophagia</taxon>
        <taxon>Cytophagales</taxon>
        <taxon>Hymenobacteraceae</taxon>
        <taxon>Hymenobacter</taxon>
    </lineage>
</organism>
<sequence>MKLIHPLLLIGLLFAGISFGISLGAGLATAETGTMLSSAAYLPLAISGGLIMLLLLQAFGKQKPVL</sequence>
<evidence type="ECO:0008006" key="4">
    <source>
        <dbReference type="Google" id="ProtNLM"/>
    </source>
</evidence>
<gene>
    <name evidence="2" type="ORF">H8B15_03570</name>
</gene>
<comment type="caution">
    <text evidence="2">The sequence shown here is derived from an EMBL/GenBank/DDBJ whole genome shotgun (WGS) entry which is preliminary data.</text>
</comment>
<keyword evidence="1" id="KW-0472">Membrane</keyword>
<evidence type="ECO:0000313" key="2">
    <source>
        <dbReference type="EMBL" id="MBC6609985.1"/>
    </source>
</evidence>
<evidence type="ECO:0000256" key="1">
    <source>
        <dbReference type="SAM" id="Phobius"/>
    </source>
</evidence>
<dbReference type="Proteomes" id="UP000622017">
    <property type="component" value="Unassembled WGS sequence"/>
</dbReference>
<evidence type="ECO:0000313" key="3">
    <source>
        <dbReference type="Proteomes" id="UP000622017"/>
    </source>
</evidence>
<reference evidence="2 3" key="1">
    <citation type="submission" date="2020-08" db="EMBL/GenBank/DDBJ databases">
        <title>Hymenobacter sp.</title>
        <authorList>
            <person name="Kim M.K."/>
        </authorList>
    </citation>
    <scope>NUCLEOTIDE SEQUENCE [LARGE SCALE GENOMIC DNA]</scope>
    <source>
        <strain evidence="2 3">BT507</strain>
    </source>
</reference>
<keyword evidence="1" id="KW-0812">Transmembrane</keyword>
<dbReference type="EMBL" id="JACSCY010000002">
    <property type="protein sequence ID" value="MBC6609985.1"/>
    <property type="molecule type" value="Genomic_DNA"/>
</dbReference>
<accession>A0ABR7MGW3</accession>
<keyword evidence="1" id="KW-1133">Transmembrane helix</keyword>
<feature type="transmembrane region" description="Helical" evidence="1">
    <location>
        <begin position="40"/>
        <end position="60"/>
    </location>
</feature>
<name>A0ABR7MGW3_9BACT</name>
<dbReference type="RefSeq" id="WP_187318288.1">
    <property type="nucleotide sequence ID" value="NZ_JACSCY010000002.1"/>
</dbReference>
<keyword evidence="3" id="KW-1185">Reference proteome</keyword>